<gene>
    <name evidence="8" type="ORF">QBC37DRAFT_51365</name>
</gene>
<feature type="transmembrane region" description="Helical" evidence="7">
    <location>
        <begin position="729"/>
        <end position="749"/>
    </location>
</feature>
<dbReference type="GO" id="GO:0016020">
    <property type="term" value="C:membrane"/>
    <property type="evidence" value="ECO:0007669"/>
    <property type="project" value="UniProtKB-SubCell"/>
</dbReference>
<evidence type="ECO:0000313" key="8">
    <source>
        <dbReference type="EMBL" id="KAK4209487.1"/>
    </source>
</evidence>
<dbReference type="EMBL" id="MU858203">
    <property type="protein sequence ID" value="KAK4209487.1"/>
    <property type="molecule type" value="Genomic_DNA"/>
</dbReference>
<dbReference type="Pfam" id="PF01544">
    <property type="entry name" value="CorA"/>
    <property type="match status" value="1"/>
</dbReference>
<name>A0AAN6Y4Y5_9PEZI</name>
<feature type="compositionally biased region" description="Basic and acidic residues" evidence="6">
    <location>
        <begin position="870"/>
        <end position="881"/>
    </location>
</feature>
<keyword evidence="5" id="KW-0175">Coiled coil</keyword>
<sequence>MAPPPLQATCLSDRPHDHRVSDPMVHFNGCLKGSRRRNFYETLPAETQRRILGENERITDLRRRLESSQCDTTAAVRLRSFKSAMTQWCLATDRPTAAYSPAPGFGSRRPSGMSVYMGHDGDQVNTHIKAPVMYFKNGHPIDVPGLSNHYPNQKVMVSDLLSEDEAANLIMQPCDDDMVRYFHLPANNMTWIEEIMARYYHESRPGSDDAMVKSKMIRPKTKTETLLRPEYWHGQQNFDASSEVHARHMRPLCDAIRVDPMASDRHAKNLVLFMPYLHWETDRGRLKLAEIVKEAGKQQLSSIAEVASQAQHQMSRTQTNDTASPVLHPPASSSSSFANGDRRKALGQVLKTAAQLLEAMDLHTEEQLMIKYLHADPPLHPRRTLDQSYYGALKNTGTRDRDQVVYRGTKPEPHDCIGMAECEQCNQDIRKVPRVVMVDQLWLWILDENTVITSFPRRWGKNKPDPSAIHKSLRMRLREIRPGEGIASAYDLALMIVDECSRVFFDRTKTNDRQPHLVELFTGAIRDLTYKQTAAFDQFLIYTHLASRDYKREKRSTSFDNSTQNTLLNINPEGNLLKEVKDIMDEIHIMLRIKEHQHVVMEGLVKNIRRALLPAVRGPRSQQLGGVTTVSSTPWVVAPEEEYKYFLHDQGDFAQRKVENARRTLDKSDHLISDLEERISELRALLENAQNTSAALKDLLTLKQQQAGVIEAREAVKQAQLTLKQGQSIMIFTIVTIIFLPLSFCVGFFGMNANELNDGRLPLTTEIKYMLPISAGIILISFLFAFSQTVLSNSIVMLARSAVSFAWNTMVTWFLVTTGLYMAGREMSVAANRLRDREAKITGGMKAEVLRKEKNLERMRAAGHVKRLTCKKENDNDKKEGDDEGPSSTALGGAASGRSTPFSPYLVGGSTPRTQGGSSPFFSGTSTHGHAPQHQEPHWPLQSGGTRGDKSGLGARMEEIDVELGERIHAHGPTRRGPSPSAGVPVRHQDSMSYSLTPRKMTTRQLV</sequence>
<feature type="compositionally biased region" description="Low complexity" evidence="6">
    <location>
        <begin position="916"/>
        <end position="929"/>
    </location>
</feature>
<keyword evidence="2 7" id="KW-0812">Transmembrane</keyword>
<dbReference type="PANTHER" id="PTHR47685">
    <property type="entry name" value="MAGNESIUM TRANSPORT PROTEIN CORA"/>
    <property type="match status" value="1"/>
</dbReference>
<feature type="region of interest" description="Disordered" evidence="6">
    <location>
        <begin position="969"/>
        <end position="1007"/>
    </location>
</feature>
<comment type="caution">
    <text evidence="8">The sequence shown here is derived from an EMBL/GenBank/DDBJ whole genome shotgun (WGS) entry which is preliminary data.</text>
</comment>
<keyword evidence="4 7" id="KW-0472">Membrane</keyword>
<accession>A0AAN6Y4Y5</accession>
<feature type="transmembrane region" description="Helical" evidence="7">
    <location>
        <begin position="803"/>
        <end position="823"/>
    </location>
</feature>
<dbReference type="InterPro" id="IPR002523">
    <property type="entry name" value="MgTranspt_CorA/ZnTranspt_ZntB"/>
</dbReference>
<dbReference type="GO" id="GO:0046873">
    <property type="term" value="F:metal ion transmembrane transporter activity"/>
    <property type="evidence" value="ECO:0007669"/>
    <property type="project" value="InterPro"/>
</dbReference>
<dbReference type="Gene3D" id="1.20.58.340">
    <property type="entry name" value="Magnesium transport protein CorA, transmembrane region"/>
    <property type="match status" value="1"/>
</dbReference>
<evidence type="ECO:0000313" key="9">
    <source>
        <dbReference type="Proteomes" id="UP001301769"/>
    </source>
</evidence>
<proteinExistence type="predicted"/>
<dbReference type="PANTHER" id="PTHR47685:SF1">
    <property type="entry name" value="MAGNESIUM TRANSPORT PROTEIN CORA"/>
    <property type="match status" value="1"/>
</dbReference>
<evidence type="ECO:0000256" key="6">
    <source>
        <dbReference type="SAM" id="MobiDB-lite"/>
    </source>
</evidence>
<reference evidence="8" key="1">
    <citation type="journal article" date="2023" name="Mol. Phylogenet. Evol.">
        <title>Genome-scale phylogeny and comparative genomics of the fungal order Sordariales.</title>
        <authorList>
            <person name="Hensen N."/>
            <person name="Bonometti L."/>
            <person name="Westerberg I."/>
            <person name="Brannstrom I.O."/>
            <person name="Guillou S."/>
            <person name="Cros-Aarteil S."/>
            <person name="Calhoun S."/>
            <person name="Haridas S."/>
            <person name="Kuo A."/>
            <person name="Mondo S."/>
            <person name="Pangilinan J."/>
            <person name="Riley R."/>
            <person name="LaButti K."/>
            <person name="Andreopoulos B."/>
            <person name="Lipzen A."/>
            <person name="Chen C."/>
            <person name="Yan M."/>
            <person name="Daum C."/>
            <person name="Ng V."/>
            <person name="Clum A."/>
            <person name="Steindorff A."/>
            <person name="Ohm R.A."/>
            <person name="Martin F."/>
            <person name="Silar P."/>
            <person name="Natvig D.O."/>
            <person name="Lalanne C."/>
            <person name="Gautier V."/>
            <person name="Ament-Velasquez S.L."/>
            <person name="Kruys A."/>
            <person name="Hutchinson M.I."/>
            <person name="Powell A.J."/>
            <person name="Barry K."/>
            <person name="Miller A.N."/>
            <person name="Grigoriev I.V."/>
            <person name="Debuchy R."/>
            <person name="Gladieux P."/>
            <person name="Hiltunen Thoren M."/>
            <person name="Johannesson H."/>
        </authorList>
    </citation>
    <scope>NUCLEOTIDE SEQUENCE</scope>
    <source>
        <strain evidence="8">PSN293</strain>
    </source>
</reference>
<organism evidence="8 9">
    <name type="scientific">Rhypophila decipiens</name>
    <dbReference type="NCBI Taxonomy" id="261697"/>
    <lineage>
        <taxon>Eukaryota</taxon>
        <taxon>Fungi</taxon>
        <taxon>Dikarya</taxon>
        <taxon>Ascomycota</taxon>
        <taxon>Pezizomycotina</taxon>
        <taxon>Sordariomycetes</taxon>
        <taxon>Sordariomycetidae</taxon>
        <taxon>Sordariales</taxon>
        <taxon>Naviculisporaceae</taxon>
        <taxon>Rhypophila</taxon>
    </lineage>
</organism>
<feature type="coiled-coil region" evidence="5">
    <location>
        <begin position="658"/>
        <end position="706"/>
    </location>
</feature>
<keyword evidence="3 7" id="KW-1133">Transmembrane helix</keyword>
<feature type="region of interest" description="Disordered" evidence="6">
    <location>
        <begin position="305"/>
        <end position="339"/>
    </location>
</feature>
<dbReference type="InterPro" id="IPR050829">
    <property type="entry name" value="CorA_MIT"/>
</dbReference>
<evidence type="ECO:0000256" key="2">
    <source>
        <dbReference type="ARBA" id="ARBA00022692"/>
    </source>
</evidence>
<protein>
    <submittedName>
        <fullName evidence="8">Magnesium transport protein cora</fullName>
    </submittedName>
</protein>
<comment type="subcellular location">
    <subcellularLocation>
        <location evidence="1">Membrane</location>
        <topology evidence="1">Multi-pass membrane protein</topology>
    </subcellularLocation>
</comment>
<evidence type="ECO:0000256" key="3">
    <source>
        <dbReference type="ARBA" id="ARBA00022989"/>
    </source>
</evidence>
<evidence type="ECO:0000256" key="1">
    <source>
        <dbReference type="ARBA" id="ARBA00004141"/>
    </source>
</evidence>
<dbReference type="InterPro" id="IPR045863">
    <property type="entry name" value="CorA_TM1_TM2"/>
</dbReference>
<dbReference type="Proteomes" id="UP001301769">
    <property type="component" value="Unassembled WGS sequence"/>
</dbReference>
<evidence type="ECO:0000256" key="7">
    <source>
        <dbReference type="SAM" id="Phobius"/>
    </source>
</evidence>
<evidence type="ECO:0000256" key="4">
    <source>
        <dbReference type="ARBA" id="ARBA00023136"/>
    </source>
</evidence>
<feature type="compositionally biased region" description="Polar residues" evidence="6">
    <location>
        <begin position="305"/>
        <end position="323"/>
    </location>
</feature>
<feature type="transmembrane region" description="Helical" evidence="7">
    <location>
        <begin position="769"/>
        <end position="791"/>
    </location>
</feature>
<dbReference type="SUPFAM" id="SSF144083">
    <property type="entry name" value="Magnesium transport protein CorA, transmembrane region"/>
    <property type="match status" value="1"/>
</dbReference>
<dbReference type="AlphaFoldDB" id="A0AAN6Y4Y5"/>
<keyword evidence="9" id="KW-1185">Reference proteome</keyword>
<feature type="region of interest" description="Disordered" evidence="6">
    <location>
        <begin position="861"/>
        <end position="952"/>
    </location>
</feature>
<evidence type="ECO:0000256" key="5">
    <source>
        <dbReference type="SAM" id="Coils"/>
    </source>
</evidence>
<reference evidence="8" key="2">
    <citation type="submission" date="2023-05" db="EMBL/GenBank/DDBJ databases">
        <authorList>
            <consortium name="Lawrence Berkeley National Laboratory"/>
            <person name="Steindorff A."/>
            <person name="Hensen N."/>
            <person name="Bonometti L."/>
            <person name="Westerberg I."/>
            <person name="Brannstrom I.O."/>
            <person name="Guillou S."/>
            <person name="Cros-Aarteil S."/>
            <person name="Calhoun S."/>
            <person name="Haridas S."/>
            <person name="Kuo A."/>
            <person name="Mondo S."/>
            <person name="Pangilinan J."/>
            <person name="Riley R."/>
            <person name="Labutti K."/>
            <person name="Andreopoulos B."/>
            <person name="Lipzen A."/>
            <person name="Chen C."/>
            <person name="Yanf M."/>
            <person name="Daum C."/>
            <person name="Ng V."/>
            <person name="Clum A."/>
            <person name="Ohm R."/>
            <person name="Martin F."/>
            <person name="Silar P."/>
            <person name="Natvig D."/>
            <person name="Lalanne C."/>
            <person name="Gautier V."/>
            <person name="Ament-Velasquez S.L."/>
            <person name="Kruys A."/>
            <person name="Hutchinson M.I."/>
            <person name="Powell A.J."/>
            <person name="Barry K."/>
            <person name="Miller A.N."/>
            <person name="Grigoriev I.V."/>
            <person name="Debuchy R."/>
            <person name="Gladieux P."/>
            <person name="Thoren M.H."/>
            <person name="Johannesson H."/>
        </authorList>
    </citation>
    <scope>NUCLEOTIDE SEQUENCE</scope>
    <source>
        <strain evidence="8">PSN293</strain>
    </source>
</reference>